<reference evidence="10" key="1">
    <citation type="submission" date="2022-11" db="EMBL/GenBank/DDBJ databases">
        <authorList>
            <person name="Scott C."/>
            <person name="Bruce N."/>
        </authorList>
    </citation>
    <scope>NUCLEOTIDE SEQUENCE</scope>
</reference>
<dbReference type="InterPro" id="IPR029058">
    <property type="entry name" value="AB_hydrolase_fold"/>
</dbReference>
<dbReference type="GO" id="GO:0071008">
    <property type="term" value="C:U2-type post-mRNA release spliceosomal complex"/>
    <property type="evidence" value="ECO:0007669"/>
    <property type="project" value="TreeGrafter"/>
</dbReference>
<dbReference type="InterPro" id="IPR008979">
    <property type="entry name" value="Galactose-bd-like_sf"/>
</dbReference>
<keyword evidence="11" id="KW-1185">Reference proteome</keyword>
<evidence type="ECO:0000313" key="11">
    <source>
        <dbReference type="Proteomes" id="UP000838763"/>
    </source>
</evidence>
<dbReference type="InterPro" id="IPR000383">
    <property type="entry name" value="Xaa-Pro-like_dom"/>
</dbReference>
<sequence>MASKAPTAPIVPINAPKPGVGGYQPLNPRTEVLPAGWNGFDSRPLPSPILVEHDVAIPMRDGKILYADVYRPPPGPDDAPAAPLMTPWNLGIPDGTLSGLEKFEAPDPADWVPEGYAIVNIDSRGSGHSEGTMVIMGTQEAEDGYDAVEDLARRPCLKAIAPWEGCGDLYREQFGRGGIYAGDLFDNLIVRYMLNGHNGMESFKEIPDMKKINVPTYITGTWTNTMHGMGAIRGWLEVDTPDKWLRWHPWQEWYDLWGNPQAKAELFQFFGRYLKGEENGWENTPKVRMALLKFGQSDPIENIVVPDFPLPDTDYKSLYLQSDGTLGSEASKESSFISYNSESSESAAFKYTFAQKSQIVGMPKAVLYMSCDDHDDMDVYVFIEKLDKDGNQMKSLNIPWKGIPVQSFDDFTPEQSTEVVLYKGPVGILRASHREIDPARSMHTNWPFHPHEKEEKLTPGTVVRLDIGIWAMGIEYEAGESLRVHVSGRSFAVANFGTLEHLDNKGTHKDPSMDPPTMDASRLKHAAAYDSDSSVGSEDDERTGGGANAKEKAALGVFASDSDDDGPGRRWKKKTLRRAGMNFVSQGAAKEDSESEEDGSWGKLGENEMDEDDDDEDDDMENTGPRGLGFSRGGLGAGDAKSRPVTFVTGAKLQDMNREESEGDDDDDGDARPTLGMGFRQSAPKNGGLGAGKPPSRPNVSFKPATKSNTSSSNPFGRGFVPAYENEPVLRDDLPDTPTVVRKAMPSAFGGAGGKSKKPNPSSFGARMMAKMGYKEGQGLGKEGQGRNIVIEANLRPQGVGLGAVKEKTDRERKEEKRQARATSTPKRQKPKYMTAEELKRAAPGVHIPEAFMPILDMTGPGSKLVTSASGFSTPTSTVESAEAVATRKIIKQAHRDLAAFSEEWRNLSERDAWVDKKLAECEQEMEDLRLGYEKLQMFSEVVTSELPAAGSDWDKVIQCLHKAANVGPSTPEAAAVIVAALEPFFKDPEWDPLLQPSRYAADIKGLEPLLMPDADSGQAVEKQDSTLFGNTDGVYRHHQRSTTPYESLMYRLWLPRALRSVRDWKVQDPDALMAVINNWDTLLPSFVRAELMDNVVRRLHSAVTDWTPRTRKQNHQLPHTWLFPWLPLLPAYHLDPRGTGLVSDVRRKFRQLIEVWEYERGPVPGLARWREVLGAEEWLGLLVGHVVPSMARYVQRHFRVDPADQEPYLAILDGVLRWARSGSDHDGVLPTRYVAEVVAGKVFPMWHAKLAEWFALGPDADLAEIAAWFEWWDAYYPRPVSKLLRGEFEKGLLAMEKALDKIT</sequence>
<feature type="compositionally biased region" description="Basic and acidic residues" evidence="8">
    <location>
        <begin position="805"/>
        <end position="819"/>
    </location>
</feature>
<keyword evidence="4" id="KW-0747">Spliceosome</keyword>
<name>A0A9P1HA36_9PEZI</name>
<dbReference type="SMART" id="SM00443">
    <property type="entry name" value="G_patch"/>
    <property type="match status" value="1"/>
</dbReference>
<dbReference type="SMART" id="SM00939">
    <property type="entry name" value="PepX_C"/>
    <property type="match status" value="1"/>
</dbReference>
<feature type="compositionally biased region" description="Acidic residues" evidence="8">
    <location>
        <begin position="607"/>
        <end position="621"/>
    </location>
</feature>
<organism evidence="10 11">
    <name type="scientific">Parascedosporium putredinis</name>
    <dbReference type="NCBI Taxonomy" id="1442378"/>
    <lineage>
        <taxon>Eukaryota</taxon>
        <taxon>Fungi</taxon>
        <taxon>Dikarya</taxon>
        <taxon>Ascomycota</taxon>
        <taxon>Pezizomycotina</taxon>
        <taxon>Sordariomycetes</taxon>
        <taxon>Hypocreomycetidae</taxon>
        <taxon>Microascales</taxon>
        <taxon>Microascaceae</taxon>
        <taxon>Parascedosporium</taxon>
    </lineage>
</organism>
<dbReference type="Pfam" id="PF01585">
    <property type="entry name" value="G-patch"/>
    <property type="match status" value="1"/>
</dbReference>
<evidence type="ECO:0000256" key="8">
    <source>
        <dbReference type="SAM" id="MobiDB-lite"/>
    </source>
</evidence>
<keyword evidence="6" id="KW-0508">mRNA splicing</keyword>
<dbReference type="Pfam" id="PF08530">
    <property type="entry name" value="PepX_C"/>
    <property type="match status" value="1"/>
</dbReference>
<dbReference type="InterPro" id="IPR000467">
    <property type="entry name" value="G_patch_dom"/>
</dbReference>
<dbReference type="EMBL" id="CALLCH030000020">
    <property type="protein sequence ID" value="CAI4219724.1"/>
    <property type="molecule type" value="Genomic_DNA"/>
</dbReference>
<feature type="compositionally biased region" description="Polar residues" evidence="8">
    <location>
        <begin position="706"/>
        <end position="715"/>
    </location>
</feature>
<evidence type="ECO:0000256" key="7">
    <source>
        <dbReference type="ARBA" id="ARBA00023242"/>
    </source>
</evidence>
<dbReference type="InterPro" id="IPR022159">
    <property type="entry name" value="STIP/TFIP11_N"/>
</dbReference>
<accession>A0A9P1HA36</accession>
<keyword evidence="7" id="KW-0539">Nucleus</keyword>
<dbReference type="InterPro" id="IPR013736">
    <property type="entry name" value="Xaa-Pro_dipept_C"/>
</dbReference>
<comment type="subcellular location">
    <subcellularLocation>
        <location evidence="1">Nucleus</location>
    </subcellularLocation>
</comment>
<dbReference type="InterPro" id="IPR045211">
    <property type="entry name" value="TFP11/STIP/Ntr1"/>
</dbReference>
<feature type="compositionally biased region" description="Gly residues" evidence="8">
    <location>
        <begin position="626"/>
        <end position="637"/>
    </location>
</feature>
<dbReference type="OrthoDB" id="4822at2759"/>
<evidence type="ECO:0000256" key="2">
    <source>
        <dbReference type="ARBA" id="ARBA00010900"/>
    </source>
</evidence>
<dbReference type="SUPFAM" id="SSF53474">
    <property type="entry name" value="alpha/beta-Hydrolases"/>
    <property type="match status" value="1"/>
</dbReference>
<evidence type="ECO:0000259" key="9">
    <source>
        <dbReference type="PROSITE" id="PS50174"/>
    </source>
</evidence>
<dbReference type="PANTHER" id="PTHR23329">
    <property type="entry name" value="TUFTELIN-INTERACTING PROTEIN 11-RELATED"/>
    <property type="match status" value="1"/>
</dbReference>
<evidence type="ECO:0000256" key="6">
    <source>
        <dbReference type="ARBA" id="ARBA00023187"/>
    </source>
</evidence>
<dbReference type="Pfam" id="PF07842">
    <property type="entry name" value="GCFC"/>
    <property type="match status" value="1"/>
</dbReference>
<dbReference type="GO" id="GO:0000390">
    <property type="term" value="P:spliceosomal complex disassembly"/>
    <property type="evidence" value="ECO:0007669"/>
    <property type="project" value="InterPro"/>
</dbReference>
<dbReference type="PANTHER" id="PTHR23329:SF1">
    <property type="entry name" value="TUFTELIN-INTERACTING PROTEIN 11"/>
    <property type="match status" value="1"/>
</dbReference>
<dbReference type="Pfam" id="PF02129">
    <property type="entry name" value="Peptidase_S15"/>
    <property type="match status" value="1"/>
</dbReference>
<dbReference type="Pfam" id="PF12457">
    <property type="entry name" value="TIP_N"/>
    <property type="match status" value="1"/>
</dbReference>
<keyword evidence="3" id="KW-0507">mRNA processing</keyword>
<dbReference type="SUPFAM" id="SSF49785">
    <property type="entry name" value="Galactose-binding domain-like"/>
    <property type="match status" value="1"/>
</dbReference>
<dbReference type="GO" id="GO:0003676">
    <property type="term" value="F:nucleic acid binding"/>
    <property type="evidence" value="ECO:0007669"/>
    <property type="project" value="InterPro"/>
</dbReference>
<dbReference type="Gene3D" id="2.60.120.260">
    <property type="entry name" value="Galactose-binding domain-like"/>
    <property type="match status" value="1"/>
</dbReference>
<evidence type="ECO:0000313" key="10">
    <source>
        <dbReference type="EMBL" id="CAI4219724.1"/>
    </source>
</evidence>
<comment type="caution">
    <text evidence="10">The sequence shown here is derived from an EMBL/GenBank/DDBJ whole genome shotgun (WGS) entry which is preliminary data.</text>
</comment>
<dbReference type="Proteomes" id="UP000838763">
    <property type="component" value="Unassembled WGS sequence"/>
</dbReference>
<gene>
    <name evidence="10" type="ORF">PPNO1_LOCUS9273</name>
</gene>
<evidence type="ECO:0000256" key="1">
    <source>
        <dbReference type="ARBA" id="ARBA00004123"/>
    </source>
</evidence>
<dbReference type="PROSITE" id="PS50174">
    <property type="entry name" value="G_PATCH"/>
    <property type="match status" value="1"/>
</dbReference>
<proteinExistence type="inferred from homology"/>
<protein>
    <recommendedName>
        <fullName evidence="9">G-patch domain-containing protein</fullName>
    </recommendedName>
</protein>
<feature type="region of interest" description="Disordered" evidence="8">
    <location>
        <begin position="802"/>
        <end position="832"/>
    </location>
</feature>
<evidence type="ECO:0000256" key="4">
    <source>
        <dbReference type="ARBA" id="ARBA00022728"/>
    </source>
</evidence>
<feature type="region of interest" description="Disordered" evidence="8">
    <location>
        <begin position="525"/>
        <end position="720"/>
    </location>
</feature>
<comment type="similarity">
    <text evidence="2">Belongs to the TFP11/STIP family.</text>
</comment>
<evidence type="ECO:0000256" key="3">
    <source>
        <dbReference type="ARBA" id="ARBA00022664"/>
    </source>
</evidence>
<dbReference type="Gene3D" id="3.40.50.1820">
    <property type="entry name" value="alpha/beta hydrolase"/>
    <property type="match status" value="2"/>
</dbReference>
<feature type="domain" description="G-patch" evidence="9">
    <location>
        <begin position="761"/>
        <end position="807"/>
    </location>
</feature>
<keyword evidence="5" id="KW-0378">Hydrolase</keyword>
<dbReference type="GO" id="GO:0008239">
    <property type="term" value="F:dipeptidyl-peptidase activity"/>
    <property type="evidence" value="ECO:0007669"/>
    <property type="project" value="InterPro"/>
</dbReference>
<evidence type="ECO:0000256" key="5">
    <source>
        <dbReference type="ARBA" id="ARBA00022801"/>
    </source>
</evidence>
<dbReference type="InterPro" id="IPR022783">
    <property type="entry name" value="GCFC_dom"/>
</dbReference>